<dbReference type="EC" id="4.1.1.65" evidence="7"/>
<evidence type="ECO:0000256" key="5">
    <source>
        <dbReference type="SAM" id="MobiDB-lite"/>
    </source>
</evidence>
<dbReference type="RefSeq" id="WP_354007847.1">
    <property type="nucleotide sequence ID" value="NZ_JBEWTA010000001.1"/>
</dbReference>
<dbReference type="Pfam" id="PF12588">
    <property type="entry name" value="PSDC"/>
    <property type="match status" value="1"/>
</dbReference>
<gene>
    <name evidence="7" type="ORF">V5J35_002905</name>
</gene>
<evidence type="ECO:0000259" key="6">
    <source>
        <dbReference type="Pfam" id="PF12588"/>
    </source>
</evidence>
<dbReference type="Pfam" id="PF02666">
    <property type="entry name" value="PS_Dcarbxylase"/>
    <property type="match status" value="1"/>
</dbReference>
<organism evidence="7 8">
    <name type="scientific">Endozoicomonas lisbonensis</name>
    <dbReference type="NCBI Taxonomy" id="3120522"/>
    <lineage>
        <taxon>Bacteria</taxon>
        <taxon>Pseudomonadati</taxon>
        <taxon>Pseudomonadota</taxon>
        <taxon>Gammaproteobacteria</taxon>
        <taxon>Oceanospirillales</taxon>
        <taxon>Endozoicomonadaceae</taxon>
        <taxon>Endozoicomonas</taxon>
    </lineage>
</organism>
<sequence length="490" mass="55627">MSYVKLAYIFLASVTLLLLEACSQKHGEQRSREPYTSQHELDSRTPDPTEPAQTGFWVPAREWATAKYLVPIHESIARKKAANTLPPLRPEIAEFKDWVTSHSVYRMWLTSMIDESNAYVQSLNDSAKKEIHNNEGNILWIENYDSFFEMLNEIIATTPSFYDTSMKGMPLHSFLAVPMATESGVALFHDAVFNQQLKKVLNAWNAYLKSSESLDKLDIYNPEKEGSWISRAAWKAGVWDQMEHDKTRQGYGYDSWNSFFTRKFVTGARPFMGNPAIDINIGCETVPWRYQDNLALETKFWIKDADYSLLDLFGGQKQWAELFEGGQLYQGFLSAKHYHRWNAPLDGELVRSWVQPGTYYAQRIKQKQGPATWNSIGAQPYLGHVAARAIFIFKHKTAGYIALIPIGMVEVSTTVIEPDMVVDEGSRPVNISRGTDIGHFELGGSTYIMVFQRDKVKLAEWAVNAAKHRNDPKPTPLGSVIGTVTAHENH</sequence>
<dbReference type="Proteomes" id="UP001549366">
    <property type="component" value="Unassembled WGS sequence"/>
</dbReference>
<name>A0ABV2SIY6_9GAMM</name>
<dbReference type="InterPro" id="IPR022237">
    <property type="entry name" value="PsiD-like"/>
</dbReference>
<evidence type="ECO:0000313" key="8">
    <source>
        <dbReference type="Proteomes" id="UP001549366"/>
    </source>
</evidence>
<dbReference type="EMBL" id="JBEWTB010000002">
    <property type="protein sequence ID" value="MET4757713.1"/>
    <property type="molecule type" value="Genomic_DNA"/>
</dbReference>
<proteinExistence type="predicted"/>
<comment type="caution">
    <text evidence="7">The sequence shown here is derived from an EMBL/GenBank/DDBJ whole genome shotgun (WGS) entry which is preliminary data.</text>
</comment>
<keyword evidence="3 7" id="KW-0456">Lyase</keyword>
<dbReference type="GO" id="GO:0004609">
    <property type="term" value="F:phosphatidylserine decarboxylase activity"/>
    <property type="evidence" value="ECO:0007669"/>
    <property type="project" value="UniProtKB-EC"/>
</dbReference>
<keyword evidence="1" id="KW-0210">Decarboxylase</keyword>
<evidence type="ECO:0000313" key="7">
    <source>
        <dbReference type="EMBL" id="MET4757713.1"/>
    </source>
</evidence>
<protein>
    <submittedName>
        <fullName evidence="7">Phosphatidylserine decarboxylase</fullName>
        <ecNumber evidence="7">4.1.1.65</ecNumber>
    </submittedName>
</protein>
<evidence type="ECO:0000256" key="1">
    <source>
        <dbReference type="ARBA" id="ARBA00022793"/>
    </source>
</evidence>
<evidence type="ECO:0000256" key="2">
    <source>
        <dbReference type="ARBA" id="ARBA00023145"/>
    </source>
</evidence>
<evidence type="ECO:0000256" key="4">
    <source>
        <dbReference type="ARBA" id="ARBA00023317"/>
    </source>
</evidence>
<reference evidence="7 8" key="1">
    <citation type="submission" date="2024-06" db="EMBL/GenBank/DDBJ databases">
        <title>Genomic Encyclopedia of Type Strains, Phase V (KMG-V): Genome sequencing to study the core and pangenomes of soil and plant-associated prokaryotes.</title>
        <authorList>
            <person name="Whitman W."/>
        </authorList>
    </citation>
    <scope>NUCLEOTIDE SEQUENCE [LARGE SCALE GENOMIC DNA]</scope>
    <source>
        <strain evidence="7 8">NE40</strain>
    </source>
</reference>
<dbReference type="PANTHER" id="PTHR10067:SF9">
    <property type="entry name" value="PHOSPHATIDYLSERINE DECARBOXYLASE FAMILY PROTEIN (AFU_ORTHOLOGUE AFUA_7G01730)"/>
    <property type="match status" value="1"/>
</dbReference>
<keyword evidence="2" id="KW-0865">Zymogen</keyword>
<feature type="region of interest" description="Disordered" evidence="5">
    <location>
        <begin position="28"/>
        <end position="52"/>
    </location>
</feature>
<evidence type="ECO:0000256" key="3">
    <source>
        <dbReference type="ARBA" id="ARBA00023239"/>
    </source>
</evidence>
<feature type="domain" description="L-tryptophan decarboxylase PsiD-like" evidence="6">
    <location>
        <begin position="90"/>
        <end position="235"/>
    </location>
</feature>
<accession>A0ABV2SIY6</accession>
<keyword evidence="8" id="KW-1185">Reference proteome</keyword>
<keyword evidence="4" id="KW-0670">Pyruvate</keyword>
<dbReference type="PANTHER" id="PTHR10067">
    <property type="entry name" value="PHOSPHATIDYLSERINE DECARBOXYLASE"/>
    <property type="match status" value="1"/>
</dbReference>
<dbReference type="InterPro" id="IPR003817">
    <property type="entry name" value="PS_Dcarbxylase"/>
</dbReference>
<feature type="compositionally biased region" description="Basic and acidic residues" evidence="5">
    <location>
        <begin position="28"/>
        <end position="47"/>
    </location>
</feature>